<accession>A0A0B2VQ22</accession>
<gene>
    <name evidence="2" type="ORF">Tcan_08467</name>
</gene>
<keyword evidence="1" id="KW-0812">Transmembrane</keyword>
<keyword evidence="1" id="KW-1133">Transmembrane helix</keyword>
<dbReference type="OrthoDB" id="6157510at2759"/>
<dbReference type="OMA" id="PRYEENN"/>
<name>A0A0B2VQ22_TOXCA</name>
<keyword evidence="1" id="KW-0472">Membrane</keyword>
<dbReference type="InterPro" id="IPR040350">
    <property type="entry name" value="TMEM272"/>
</dbReference>
<dbReference type="PANTHER" id="PTHR33444:SF8">
    <property type="entry name" value="MARVEL DOMAIN-CONTAINING PROTEIN"/>
    <property type="match status" value="1"/>
</dbReference>
<reference evidence="2 3" key="1">
    <citation type="submission" date="2014-11" db="EMBL/GenBank/DDBJ databases">
        <title>Genetic blueprint of the zoonotic pathogen Toxocara canis.</title>
        <authorList>
            <person name="Zhu X.-Q."/>
            <person name="Korhonen P.K."/>
            <person name="Cai H."/>
            <person name="Young N.D."/>
            <person name="Nejsum P."/>
            <person name="von Samson-Himmelstjerna G."/>
            <person name="Boag P.R."/>
            <person name="Tan P."/>
            <person name="Li Q."/>
            <person name="Min J."/>
            <person name="Yang Y."/>
            <person name="Wang X."/>
            <person name="Fang X."/>
            <person name="Hall R.S."/>
            <person name="Hofmann A."/>
            <person name="Sternberg P.W."/>
            <person name="Jex A.R."/>
            <person name="Gasser R.B."/>
        </authorList>
    </citation>
    <scope>NUCLEOTIDE SEQUENCE [LARGE SCALE GENOMIC DNA]</scope>
    <source>
        <strain evidence="2">PN_DK_2014</strain>
    </source>
</reference>
<dbReference type="AlphaFoldDB" id="A0A0B2VQ22"/>
<feature type="transmembrane region" description="Helical" evidence="1">
    <location>
        <begin position="176"/>
        <end position="199"/>
    </location>
</feature>
<comment type="caution">
    <text evidence="2">The sequence shown here is derived from an EMBL/GenBank/DDBJ whole genome shotgun (WGS) entry which is preliminary data.</text>
</comment>
<dbReference type="EMBL" id="JPKZ01000752">
    <property type="protein sequence ID" value="KHN85626.1"/>
    <property type="molecule type" value="Genomic_DNA"/>
</dbReference>
<feature type="transmembrane region" description="Helical" evidence="1">
    <location>
        <begin position="260"/>
        <end position="292"/>
    </location>
</feature>
<evidence type="ECO:0000313" key="2">
    <source>
        <dbReference type="EMBL" id="KHN85626.1"/>
    </source>
</evidence>
<feature type="transmembrane region" description="Helical" evidence="1">
    <location>
        <begin position="138"/>
        <end position="164"/>
    </location>
</feature>
<evidence type="ECO:0000313" key="3">
    <source>
        <dbReference type="Proteomes" id="UP000031036"/>
    </source>
</evidence>
<dbReference type="Proteomes" id="UP000031036">
    <property type="component" value="Unassembled WGS sequence"/>
</dbReference>
<proteinExistence type="predicted"/>
<dbReference type="PANTHER" id="PTHR33444">
    <property type="entry name" value="SI:DKEY-19B23.12-RELATED"/>
    <property type="match status" value="1"/>
</dbReference>
<sequence length="301" mass="33711">MKRVRSDSAHTSETFGAFGEMELTRNNAPKQYPSAEFKQQYFPVLRTDNHGMRTGTADESMDSAIRSERDDPLLLDAAANGRTATVYRPTTTRSEASATSTKKSYGKLTEVYSNSGDTVEFAHNFANYVNTIVSPCKFFFLAYIWVVLLIILGIWAIVLILFGIFNIPFCPVQPMIPIYLIVAGSLFILFSAIRIYNLWPMPEGAHRSTLTANLACRSVEGLLCLAITIWLILGCIWTYGARQYVHFEDAMFELHFCDVGTYWVAFINATLHLTVIALLILGTAFILALGIWKETDMPNSV</sequence>
<feature type="transmembrane region" description="Helical" evidence="1">
    <location>
        <begin position="219"/>
        <end position="240"/>
    </location>
</feature>
<keyword evidence="3" id="KW-1185">Reference proteome</keyword>
<organism evidence="2 3">
    <name type="scientific">Toxocara canis</name>
    <name type="common">Canine roundworm</name>
    <dbReference type="NCBI Taxonomy" id="6265"/>
    <lineage>
        <taxon>Eukaryota</taxon>
        <taxon>Metazoa</taxon>
        <taxon>Ecdysozoa</taxon>
        <taxon>Nematoda</taxon>
        <taxon>Chromadorea</taxon>
        <taxon>Rhabditida</taxon>
        <taxon>Spirurina</taxon>
        <taxon>Ascaridomorpha</taxon>
        <taxon>Ascaridoidea</taxon>
        <taxon>Toxocaridae</taxon>
        <taxon>Toxocara</taxon>
    </lineage>
</organism>
<protein>
    <submittedName>
        <fullName evidence="2">Uncharacterized protein</fullName>
    </submittedName>
</protein>
<evidence type="ECO:0000256" key="1">
    <source>
        <dbReference type="SAM" id="Phobius"/>
    </source>
</evidence>